<sequence>MDGCIAWAPAMAMAEWPWGDDCGFHLGLRRSKAR</sequence>
<evidence type="ECO:0000313" key="1">
    <source>
        <dbReference type="EMBL" id="JAE18615.1"/>
    </source>
</evidence>
<proteinExistence type="predicted"/>
<organism evidence="1">
    <name type="scientific">Arundo donax</name>
    <name type="common">Giant reed</name>
    <name type="synonym">Donax arundinaceus</name>
    <dbReference type="NCBI Taxonomy" id="35708"/>
    <lineage>
        <taxon>Eukaryota</taxon>
        <taxon>Viridiplantae</taxon>
        <taxon>Streptophyta</taxon>
        <taxon>Embryophyta</taxon>
        <taxon>Tracheophyta</taxon>
        <taxon>Spermatophyta</taxon>
        <taxon>Magnoliopsida</taxon>
        <taxon>Liliopsida</taxon>
        <taxon>Poales</taxon>
        <taxon>Poaceae</taxon>
        <taxon>PACMAD clade</taxon>
        <taxon>Arundinoideae</taxon>
        <taxon>Arundineae</taxon>
        <taxon>Arundo</taxon>
    </lineage>
</organism>
<reference evidence="1" key="1">
    <citation type="submission" date="2014-09" db="EMBL/GenBank/DDBJ databases">
        <authorList>
            <person name="Magalhaes I.L.F."/>
            <person name="Oliveira U."/>
            <person name="Santos F.R."/>
            <person name="Vidigal T.H.D.A."/>
            <person name="Brescovit A.D."/>
            <person name="Santos A.J."/>
        </authorList>
    </citation>
    <scope>NUCLEOTIDE SEQUENCE</scope>
    <source>
        <tissue evidence="1">Shoot tissue taken approximately 20 cm above the soil surface</tissue>
    </source>
</reference>
<accession>A0A0A9G0M6</accession>
<reference evidence="1" key="2">
    <citation type="journal article" date="2015" name="Data Brief">
        <title>Shoot transcriptome of the giant reed, Arundo donax.</title>
        <authorList>
            <person name="Barrero R.A."/>
            <person name="Guerrero F.D."/>
            <person name="Moolhuijzen P."/>
            <person name="Goolsby J.A."/>
            <person name="Tidwell J."/>
            <person name="Bellgard S.E."/>
            <person name="Bellgard M.I."/>
        </authorList>
    </citation>
    <scope>NUCLEOTIDE SEQUENCE</scope>
    <source>
        <tissue evidence="1">Shoot tissue taken approximately 20 cm above the soil surface</tissue>
    </source>
</reference>
<dbReference type="AlphaFoldDB" id="A0A0A9G0M6"/>
<dbReference type="EMBL" id="GBRH01179281">
    <property type="protein sequence ID" value="JAE18615.1"/>
    <property type="molecule type" value="Transcribed_RNA"/>
</dbReference>
<protein>
    <submittedName>
        <fullName evidence="1">Uncharacterized protein</fullName>
    </submittedName>
</protein>
<name>A0A0A9G0M6_ARUDO</name>